<gene>
    <name evidence="1" type="ORF">BN2475_470040</name>
</gene>
<evidence type="ECO:0000313" key="1">
    <source>
        <dbReference type="EMBL" id="SIT44204.1"/>
    </source>
</evidence>
<dbReference type="STRING" id="1247936.BN2475_470040"/>
<proteinExistence type="predicted"/>
<sequence length="118" mass="12846">MARFPLKCMQTTDASGHIMGEFLPDYLIREQAAVGALVAFGLLRLFGAMLAYEHGWRIPVLERCFIAAALVYCLPQLYDLLAHTYGARAASAELEGKVAGCAIALFCAPILGHRLGFE</sequence>
<dbReference type="AlphaFoldDB" id="A0A1N7S9Z2"/>
<name>A0A1N7S9Z2_9BURK</name>
<protein>
    <submittedName>
        <fullName evidence="1">Uncharacterized protein</fullName>
    </submittedName>
</protein>
<dbReference type="EMBL" id="CYGX02000047">
    <property type="protein sequence ID" value="SIT44204.1"/>
    <property type="molecule type" value="Genomic_DNA"/>
</dbReference>
<accession>A0A1N7S9Z2</accession>
<evidence type="ECO:0000313" key="2">
    <source>
        <dbReference type="Proteomes" id="UP000187012"/>
    </source>
</evidence>
<organism evidence="1 2">
    <name type="scientific">Paraburkholderia ribeironis</name>
    <dbReference type="NCBI Taxonomy" id="1247936"/>
    <lineage>
        <taxon>Bacteria</taxon>
        <taxon>Pseudomonadati</taxon>
        <taxon>Pseudomonadota</taxon>
        <taxon>Betaproteobacteria</taxon>
        <taxon>Burkholderiales</taxon>
        <taxon>Burkholderiaceae</taxon>
        <taxon>Paraburkholderia</taxon>
    </lineage>
</organism>
<reference evidence="1 2" key="1">
    <citation type="submission" date="2016-12" db="EMBL/GenBank/DDBJ databases">
        <authorList>
            <person name="Song W.-J."/>
            <person name="Kurnit D.M."/>
        </authorList>
    </citation>
    <scope>NUCLEOTIDE SEQUENCE [LARGE SCALE GENOMIC DNA]</scope>
    <source>
        <strain evidence="1 2">STM7296</strain>
    </source>
</reference>
<dbReference type="Proteomes" id="UP000187012">
    <property type="component" value="Unassembled WGS sequence"/>
</dbReference>
<keyword evidence="2" id="KW-1185">Reference proteome</keyword>